<protein>
    <submittedName>
        <fullName evidence="2">Uncharacterized protein</fullName>
    </submittedName>
</protein>
<evidence type="ECO:0000313" key="2">
    <source>
        <dbReference type="EMBL" id="KAG5606577.1"/>
    </source>
</evidence>
<feature type="compositionally biased region" description="Basic and acidic residues" evidence="1">
    <location>
        <begin position="1"/>
        <end position="16"/>
    </location>
</feature>
<evidence type="ECO:0000256" key="1">
    <source>
        <dbReference type="SAM" id="MobiDB-lite"/>
    </source>
</evidence>
<dbReference type="AlphaFoldDB" id="A0A9J5Z110"/>
<comment type="caution">
    <text evidence="2">The sequence shown here is derived from an EMBL/GenBank/DDBJ whole genome shotgun (WGS) entry which is preliminary data.</text>
</comment>
<dbReference type="InterPro" id="IPR008686">
    <property type="entry name" value="RNA_pol_mitovir"/>
</dbReference>
<feature type="region of interest" description="Disordered" evidence="1">
    <location>
        <begin position="1"/>
        <end position="27"/>
    </location>
</feature>
<proteinExistence type="predicted"/>
<evidence type="ECO:0000313" key="3">
    <source>
        <dbReference type="Proteomes" id="UP000824120"/>
    </source>
</evidence>
<organism evidence="2 3">
    <name type="scientific">Solanum commersonii</name>
    <name type="common">Commerson's wild potato</name>
    <name type="synonym">Commerson's nightshade</name>
    <dbReference type="NCBI Taxonomy" id="4109"/>
    <lineage>
        <taxon>Eukaryota</taxon>
        <taxon>Viridiplantae</taxon>
        <taxon>Streptophyta</taxon>
        <taxon>Embryophyta</taxon>
        <taxon>Tracheophyta</taxon>
        <taxon>Spermatophyta</taxon>
        <taxon>Magnoliopsida</taxon>
        <taxon>eudicotyledons</taxon>
        <taxon>Gunneridae</taxon>
        <taxon>Pentapetalae</taxon>
        <taxon>asterids</taxon>
        <taxon>lamiids</taxon>
        <taxon>Solanales</taxon>
        <taxon>Solanaceae</taxon>
        <taxon>Solanoideae</taxon>
        <taxon>Solaneae</taxon>
        <taxon>Solanum</taxon>
    </lineage>
</organism>
<dbReference type="PANTHER" id="PTHR34456">
    <property type="entry name" value="MITOVIRUS RNA-DEPENDENT RNA POLYMERASE"/>
    <property type="match status" value="1"/>
</dbReference>
<dbReference type="EMBL" id="JACXVP010000005">
    <property type="protein sequence ID" value="KAG5606577.1"/>
    <property type="molecule type" value="Genomic_DNA"/>
</dbReference>
<dbReference type="Proteomes" id="UP000824120">
    <property type="component" value="Chromosome 5"/>
</dbReference>
<sequence>MDERREVTERGSEGSRNRKQAARSYDSGDLKIEEQALMPAPISMASTHLHIGYWIKDMQIDLSPISRRALLACRTTVGLCTFATKYDINISILQRLGEVGFRVCSGIHSAQSKRWEQLKASCSKTGKSHLLALEYWIGRWRMRSSSGVDSMMPPTVVLLECSPKLNLQGGPDVFRMDQGNPDGSPAILHVEQAMGDLDLALRVGLPSPTKDDLKRELLAFFLPLEIGKLEGMSWKGQ</sequence>
<keyword evidence="3" id="KW-1185">Reference proteome</keyword>
<dbReference type="OrthoDB" id="1299468at2759"/>
<reference evidence="2 3" key="1">
    <citation type="submission" date="2020-09" db="EMBL/GenBank/DDBJ databases">
        <title>De no assembly of potato wild relative species, Solanum commersonii.</title>
        <authorList>
            <person name="Cho K."/>
        </authorList>
    </citation>
    <scope>NUCLEOTIDE SEQUENCE [LARGE SCALE GENOMIC DNA]</scope>
    <source>
        <strain evidence="2">LZ3.2</strain>
        <tissue evidence="2">Leaf</tissue>
    </source>
</reference>
<name>A0A9J5Z110_SOLCO</name>
<accession>A0A9J5Z110</accession>
<dbReference type="PANTHER" id="PTHR34456:SF13">
    <property type="entry name" value="REVERSE TRANSCRIPTASE DOMAIN-CONTAINING PROTEIN"/>
    <property type="match status" value="1"/>
</dbReference>
<gene>
    <name evidence="2" type="ORF">H5410_028069</name>
</gene>